<feature type="chain" id="PRO_5046310983" description="DUF2946 domain-containing protein" evidence="1">
    <location>
        <begin position="18"/>
        <end position="110"/>
    </location>
</feature>
<evidence type="ECO:0000256" key="1">
    <source>
        <dbReference type="SAM" id="SignalP"/>
    </source>
</evidence>
<dbReference type="RefSeq" id="WP_247027764.1">
    <property type="nucleotide sequence ID" value="NZ_JALKCH010000004.1"/>
</dbReference>
<dbReference type="Pfam" id="PF11162">
    <property type="entry name" value="DUF2946"/>
    <property type="match status" value="1"/>
</dbReference>
<protein>
    <recommendedName>
        <fullName evidence="4">DUF2946 domain-containing protein</fullName>
    </recommendedName>
</protein>
<reference evidence="2 3" key="1">
    <citation type="submission" date="2022-04" db="EMBL/GenBank/DDBJ databases">
        <authorList>
            <person name="Grouzdev D.S."/>
            <person name="Pantiukh K.S."/>
            <person name="Krutkina M.S."/>
        </authorList>
    </citation>
    <scope>NUCLEOTIDE SEQUENCE [LARGE SCALE GENOMIC DNA]</scope>
    <source>
        <strain evidence="2 3">6x-1</strain>
    </source>
</reference>
<evidence type="ECO:0008006" key="4">
    <source>
        <dbReference type="Google" id="ProtNLM"/>
    </source>
</evidence>
<keyword evidence="1" id="KW-0732">Signal</keyword>
<organism evidence="2 3">
    <name type="scientific">Ancylobacter crimeensis</name>
    <dbReference type="NCBI Taxonomy" id="2579147"/>
    <lineage>
        <taxon>Bacteria</taxon>
        <taxon>Pseudomonadati</taxon>
        <taxon>Pseudomonadota</taxon>
        <taxon>Alphaproteobacteria</taxon>
        <taxon>Hyphomicrobiales</taxon>
        <taxon>Xanthobacteraceae</taxon>
        <taxon>Ancylobacter</taxon>
    </lineage>
</organism>
<sequence>MLGLLAVLALLPAPLIAATMSASPAASDSIGPMPCHEGMVAATDGGMKDDRGGALPAPHLCCALACLVAAPPVDLPLSPPARVRVAWDAMPVASLIGRSVDLPEPPPRPA</sequence>
<dbReference type="EMBL" id="JALKCH010000004">
    <property type="protein sequence ID" value="MCK0196552.1"/>
    <property type="molecule type" value="Genomic_DNA"/>
</dbReference>
<name>A0ABT0D9C4_9HYPH</name>
<gene>
    <name evidence="2" type="ORF">MWN34_06455</name>
</gene>
<accession>A0ABT0D9C4</accession>
<dbReference type="Proteomes" id="UP001203284">
    <property type="component" value="Unassembled WGS sequence"/>
</dbReference>
<proteinExistence type="predicted"/>
<evidence type="ECO:0000313" key="3">
    <source>
        <dbReference type="Proteomes" id="UP001203284"/>
    </source>
</evidence>
<dbReference type="InterPro" id="IPR021333">
    <property type="entry name" value="DUF2946"/>
</dbReference>
<comment type="caution">
    <text evidence="2">The sequence shown here is derived from an EMBL/GenBank/DDBJ whole genome shotgun (WGS) entry which is preliminary data.</text>
</comment>
<feature type="signal peptide" evidence="1">
    <location>
        <begin position="1"/>
        <end position="17"/>
    </location>
</feature>
<keyword evidence="3" id="KW-1185">Reference proteome</keyword>
<evidence type="ECO:0000313" key="2">
    <source>
        <dbReference type="EMBL" id="MCK0196552.1"/>
    </source>
</evidence>